<comment type="caution">
    <text evidence="1">The sequence shown here is derived from an EMBL/GenBank/DDBJ whole genome shotgun (WGS) entry which is preliminary data.</text>
</comment>
<dbReference type="EMBL" id="CAXHTB010000010">
    <property type="protein sequence ID" value="CAL0313688.1"/>
    <property type="molecule type" value="Genomic_DNA"/>
</dbReference>
<protein>
    <submittedName>
        <fullName evidence="1">Uncharacterized protein</fullName>
    </submittedName>
</protein>
<reference evidence="1 2" key="1">
    <citation type="submission" date="2024-03" db="EMBL/GenBank/DDBJ databases">
        <authorList>
            <person name="Martinez-Hernandez J."/>
        </authorList>
    </citation>
    <scope>NUCLEOTIDE SEQUENCE [LARGE SCALE GENOMIC DNA]</scope>
</reference>
<accession>A0AAV1WXT7</accession>
<dbReference type="AlphaFoldDB" id="A0AAV1WXT7"/>
<keyword evidence="2" id="KW-1185">Reference proteome</keyword>
<name>A0AAV1WXT7_LUPLU</name>
<evidence type="ECO:0000313" key="1">
    <source>
        <dbReference type="EMBL" id="CAL0313688.1"/>
    </source>
</evidence>
<dbReference type="Proteomes" id="UP001497480">
    <property type="component" value="Unassembled WGS sequence"/>
</dbReference>
<proteinExistence type="predicted"/>
<sequence>MQTHVEGDDLLVEYAAYPKDLEWLRACMIGKTVESVDLFMVAALLQAEVEKESNNFDFGVNGLSVLGTSGKEACEVVLNKEYVCEDSSVGAEAYKEPKEPLANQSGFMDISSWLGGTLSPILNMILITS</sequence>
<gene>
    <name evidence="1" type="ORF">LLUT_LOCUS14748</name>
</gene>
<evidence type="ECO:0000313" key="2">
    <source>
        <dbReference type="Proteomes" id="UP001497480"/>
    </source>
</evidence>
<organism evidence="1 2">
    <name type="scientific">Lupinus luteus</name>
    <name type="common">European yellow lupine</name>
    <dbReference type="NCBI Taxonomy" id="3873"/>
    <lineage>
        <taxon>Eukaryota</taxon>
        <taxon>Viridiplantae</taxon>
        <taxon>Streptophyta</taxon>
        <taxon>Embryophyta</taxon>
        <taxon>Tracheophyta</taxon>
        <taxon>Spermatophyta</taxon>
        <taxon>Magnoliopsida</taxon>
        <taxon>eudicotyledons</taxon>
        <taxon>Gunneridae</taxon>
        <taxon>Pentapetalae</taxon>
        <taxon>rosids</taxon>
        <taxon>fabids</taxon>
        <taxon>Fabales</taxon>
        <taxon>Fabaceae</taxon>
        <taxon>Papilionoideae</taxon>
        <taxon>50 kb inversion clade</taxon>
        <taxon>genistoids sensu lato</taxon>
        <taxon>core genistoids</taxon>
        <taxon>Genisteae</taxon>
        <taxon>Lupinus</taxon>
    </lineage>
</organism>